<accession>A0A6M3XMX2</accession>
<name>A0A6M3XMX2_9ZZZZ</name>
<evidence type="ECO:0008006" key="2">
    <source>
        <dbReference type="Google" id="ProtNLM"/>
    </source>
</evidence>
<gene>
    <name evidence="1" type="ORF">TM448B01525_0024</name>
</gene>
<reference evidence="1" key="1">
    <citation type="submission" date="2020-03" db="EMBL/GenBank/DDBJ databases">
        <title>The deep terrestrial virosphere.</title>
        <authorList>
            <person name="Holmfeldt K."/>
            <person name="Nilsson E."/>
            <person name="Simone D."/>
            <person name="Lopez-Fernandez M."/>
            <person name="Wu X."/>
            <person name="de Brujin I."/>
            <person name="Lundin D."/>
            <person name="Andersson A."/>
            <person name="Bertilsson S."/>
            <person name="Dopson M."/>
        </authorList>
    </citation>
    <scope>NUCLEOTIDE SEQUENCE</scope>
    <source>
        <strain evidence="1">TM448B01525</strain>
    </source>
</reference>
<dbReference type="AlphaFoldDB" id="A0A6M3XMX2"/>
<dbReference type="PROSITE" id="PS51257">
    <property type="entry name" value="PROKAR_LIPOPROTEIN"/>
    <property type="match status" value="1"/>
</dbReference>
<organism evidence="1">
    <name type="scientific">viral metagenome</name>
    <dbReference type="NCBI Taxonomy" id="1070528"/>
    <lineage>
        <taxon>unclassified sequences</taxon>
        <taxon>metagenomes</taxon>
        <taxon>organismal metagenomes</taxon>
    </lineage>
</organism>
<evidence type="ECO:0000313" key="1">
    <source>
        <dbReference type="EMBL" id="QJH99218.1"/>
    </source>
</evidence>
<dbReference type="EMBL" id="MT144775">
    <property type="protein sequence ID" value="QJH99218.1"/>
    <property type="molecule type" value="Genomic_DNA"/>
</dbReference>
<protein>
    <recommendedName>
        <fullName evidence="2">Lipoprotein</fullName>
    </recommendedName>
</protein>
<proteinExistence type="predicted"/>
<sequence length="129" mass="14255">MKILIFTLSILLLAGCATHISDLSKSYSEHSVAVQEFASITIKDWDFGTGMILGAVGESNLPSWIPDAFDQVSKWIEDSNGELSNRQLGYSFGLRFRLANPIIKSMIELYAPQILNIPEVVSVFSFLGI</sequence>